<dbReference type="InParanoid" id="A0A165FXH3"/>
<dbReference type="Pfam" id="PF00657">
    <property type="entry name" value="Lipase_GDSL"/>
    <property type="match status" value="1"/>
</dbReference>
<reference evidence="2 3" key="1">
    <citation type="journal article" date="2016" name="Mol. Biol. Evol.">
        <title>Comparative Genomics of Early-Diverging Mushroom-Forming Fungi Provides Insights into the Origins of Lignocellulose Decay Capabilities.</title>
        <authorList>
            <person name="Nagy L.G."/>
            <person name="Riley R."/>
            <person name="Tritt A."/>
            <person name="Adam C."/>
            <person name="Daum C."/>
            <person name="Floudas D."/>
            <person name="Sun H."/>
            <person name="Yadav J.S."/>
            <person name="Pangilinan J."/>
            <person name="Larsson K.H."/>
            <person name="Matsuura K."/>
            <person name="Barry K."/>
            <person name="Labutti K."/>
            <person name="Kuo R."/>
            <person name="Ohm R.A."/>
            <person name="Bhattacharya S.S."/>
            <person name="Shirouzu T."/>
            <person name="Yoshinaga Y."/>
            <person name="Martin F.M."/>
            <person name="Grigoriev I.V."/>
            <person name="Hibbett D.S."/>
        </authorList>
    </citation>
    <scope>NUCLEOTIDE SEQUENCE [LARGE SCALE GENOMIC DNA]</scope>
    <source>
        <strain evidence="2 3">HHB12029</strain>
    </source>
</reference>
<dbReference type="Proteomes" id="UP000077266">
    <property type="component" value="Unassembled WGS sequence"/>
</dbReference>
<dbReference type="AlphaFoldDB" id="A0A165FXH3"/>
<sequence length="309" mass="34332">MHLGLGILVALAASAVARFDWDAIDAVYAFGDSYSFVGGTRGRANFSFIGDALDVGFTPRELLTNEIIPKNTSSSGSNWLEFLTGCFSGSPLRCRRQLWDFAFAGADIDDSLLPRHHDFTLSLTGQVAQYLAYAKGVIPRTKKERTMVAWWIGINDTGDTISSNVTDFDAFWESEMELYFGAVQRIHDSNLASTHLFVNVPPGERSPSALGNDTRIAVQKSRIAGFNTALARHVKQFQARNKDANVLTFDAHEWFNFALDHASQLGFKNITGFCECADPTFFWLNTGHPTEPVHRLLADALEKQLRRTT</sequence>
<feature type="signal peptide" evidence="1">
    <location>
        <begin position="1"/>
        <end position="17"/>
    </location>
</feature>
<protein>
    <submittedName>
        <fullName evidence="2">Putative lysophospholipase</fullName>
    </submittedName>
</protein>
<keyword evidence="1" id="KW-0732">Signal</keyword>
<dbReference type="InterPro" id="IPR036514">
    <property type="entry name" value="SGNH_hydro_sf"/>
</dbReference>
<evidence type="ECO:0000313" key="2">
    <source>
        <dbReference type="EMBL" id="KZV89676.1"/>
    </source>
</evidence>
<dbReference type="OrthoDB" id="1600564at2759"/>
<dbReference type="STRING" id="1314781.A0A165FXH3"/>
<feature type="chain" id="PRO_5007857915" evidence="1">
    <location>
        <begin position="18"/>
        <end position="309"/>
    </location>
</feature>
<dbReference type="CDD" id="cd01846">
    <property type="entry name" value="fatty_acyltransferase_like"/>
    <property type="match status" value="1"/>
</dbReference>
<dbReference type="SUPFAM" id="SSF52266">
    <property type="entry name" value="SGNH hydrolase"/>
    <property type="match status" value="1"/>
</dbReference>
<dbReference type="Gene3D" id="3.40.50.1110">
    <property type="entry name" value="SGNH hydrolase"/>
    <property type="match status" value="1"/>
</dbReference>
<organism evidence="2 3">
    <name type="scientific">Exidia glandulosa HHB12029</name>
    <dbReference type="NCBI Taxonomy" id="1314781"/>
    <lineage>
        <taxon>Eukaryota</taxon>
        <taxon>Fungi</taxon>
        <taxon>Dikarya</taxon>
        <taxon>Basidiomycota</taxon>
        <taxon>Agaricomycotina</taxon>
        <taxon>Agaricomycetes</taxon>
        <taxon>Auriculariales</taxon>
        <taxon>Exidiaceae</taxon>
        <taxon>Exidia</taxon>
    </lineage>
</organism>
<name>A0A165FXH3_EXIGL</name>
<dbReference type="InterPro" id="IPR001087">
    <property type="entry name" value="GDSL"/>
</dbReference>
<dbReference type="GO" id="GO:0016788">
    <property type="term" value="F:hydrolase activity, acting on ester bonds"/>
    <property type="evidence" value="ECO:0007669"/>
    <property type="project" value="InterPro"/>
</dbReference>
<evidence type="ECO:0000256" key="1">
    <source>
        <dbReference type="SAM" id="SignalP"/>
    </source>
</evidence>
<accession>A0A165FXH3</accession>
<keyword evidence="3" id="KW-1185">Reference proteome</keyword>
<gene>
    <name evidence="2" type="ORF">EXIGLDRAFT_740924</name>
</gene>
<evidence type="ECO:0000313" key="3">
    <source>
        <dbReference type="Proteomes" id="UP000077266"/>
    </source>
</evidence>
<dbReference type="EMBL" id="KV426066">
    <property type="protein sequence ID" value="KZV89676.1"/>
    <property type="molecule type" value="Genomic_DNA"/>
</dbReference>
<proteinExistence type="predicted"/>